<comment type="caution">
    <text evidence="1">The sequence shown here is derived from an EMBL/GenBank/DDBJ whole genome shotgun (WGS) entry which is preliminary data.</text>
</comment>
<dbReference type="Proteomes" id="UP000701341">
    <property type="component" value="Unassembled WGS sequence"/>
</dbReference>
<sequence>MSRRLFNFQGNDDEYIRFLEAQLITVQPLFGVPERSALALEPSQNLGASTDSFRFVEYMPELAGHTQRPVPDRGSVKWKRQLAKFVHAIPISETQWNEARKRAGIDTVFRNQEALNLILGHSGPVVFYENQKNIVIPSSLPTHYGHLITRGCQYGSFIARCADDRNFAVRVVAYQNLIFCSYCVVMMRAGVPKAMTNDMMKLYTGQDQDDQTLEKYRHGALWVNRCAAALLENGWGYKSWEIFLLGPFFGSLPWQTLLTLNAENRTPAQFARFAANDATSYEEVVRHLGKNLEKAEIPLCGEYWISYCIPSIIHHLTSGTIQLADICKYLGYSSHHLSIISSHFGAQSDAIMYSLTVPNLPEQAPSGVQPTGAPAKFLQADDLL</sequence>
<proteinExistence type="predicted"/>
<reference evidence="1" key="1">
    <citation type="submission" date="2020-02" db="EMBL/GenBank/DDBJ databases">
        <authorList>
            <person name="Lichtner F.J."/>
        </authorList>
    </citation>
    <scope>NUCLEOTIDE SEQUENCE</scope>
    <source>
        <strain evidence="1">G10</strain>
    </source>
</reference>
<gene>
    <name evidence="1" type="ORF">PCG10_009932</name>
</gene>
<dbReference type="AlphaFoldDB" id="A0A9P5GIR7"/>
<accession>A0A9P5GIR7</accession>
<dbReference type="EMBL" id="JAAOZQ010000085">
    <property type="protein sequence ID" value="KAF7519527.1"/>
    <property type="molecule type" value="Genomic_DNA"/>
</dbReference>
<keyword evidence="2" id="KW-1185">Reference proteome</keyword>
<evidence type="ECO:0000313" key="2">
    <source>
        <dbReference type="Proteomes" id="UP000701341"/>
    </source>
</evidence>
<organism evidence="1 2">
    <name type="scientific">Penicillium crustosum</name>
    <name type="common">Blue mold fungus</name>
    <dbReference type="NCBI Taxonomy" id="36656"/>
    <lineage>
        <taxon>Eukaryota</taxon>
        <taxon>Fungi</taxon>
        <taxon>Dikarya</taxon>
        <taxon>Ascomycota</taxon>
        <taxon>Pezizomycotina</taxon>
        <taxon>Eurotiomycetes</taxon>
        <taxon>Eurotiomycetidae</taxon>
        <taxon>Eurotiales</taxon>
        <taxon>Aspergillaceae</taxon>
        <taxon>Penicillium</taxon>
    </lineage>
</organism>
<protein>
    <submittedName>
        <fullName evidence="1">Uncharacterized protein</fullName>
    </submittedName>
</protein>
<name>A0A9P5GIR7_PENCR</name>
<evidence type="ECO:0000313" key="1">
    <source>
        <dbReference type="EMBL" id="KAF7519527.1"/>
    </source>
</evidence>